<evidence type="ECO:0000313" key="5">
    <source>
        <dbReference type="WBParaSite" id="maker-PairedContig_276-snap-gene-2.30-mRNA-1"/>
    </source>
</evidence>
<dbReference type="Pfam" id="PF04145">
    <property type="entry name" value="Ctr"/>
    <property type="match status" value="1"/>
</dbReference>
<comment type="similarity">
    <text evidence="4">Belongs to the copper transporter (Ctr) (TC 1.A.56) family. SLC31A subfamily.</text>
</comment>
<keyword evidence="4" id="KW-0406">Ion transport</keyword>
<evidence type="ECO:0000256" key="3">
    <source>
        <dbReference type="ARBA" id="ARBA00023136"/>
    </source>
</evidence>
<feature type="transmembrane region" description="Helical" evidence="4">
    <location>
        <begin position="246"/>
        <end position="266"/>
    </location>
</feature>
<reference evidence="5" key="1">
    <citation type="submission" date="2016-11" db="UniProtKB">
        <authorList>
            <consortium name="WormBaseParasite"/>
        </authorList>
    </citation>
    <scope>IDENTIFICATION</scope>
    <source>
        <strain evidence="5">pt0022</strain>
    </source>
</reference>
<protein>
    <recommendedName>
        <fullName evidence="4">Copper transport protein</fullName>
    </recommendedName>
</protein>
<dbReference type="GO" id="GO:0005375">
    <property type="term" value="F:copper ion transmembrane transporter activity"/>
    <property type="evidence" value="ECO:0007669"/>
    <property type="project" value="UniProtKB-UniRule"/>
</dbReference>
<keyword evidence="1 4" id="KW-0812">Transmembrane</keyword>
<keyword evidence="4" id="KW-0187">Copper transport</keyword>
<dbReference type="WBParaSite" id="maker-PairedContig_276-snap-gene-2.30-mRNA-1">
    <property type="protein sequence ID" value="maker-PairedContig_276-snap-gene-2.30-mRNA-1"/>
    <property type="gene ID" value="maker-PairedContig_276-snap-gene-2.30"/>
</dbReference>
<proteinExistence type="inferred from homology"/>
<dbReference type="AlphaFoldDB" id="A0A1I8EKN7"/>
<feature type="transmembrane region" description="Helical" evidence="4">
    <location>
        <begin position="126"/>
        <end position="146"/>
    </location>
</feature>
<organism evidence="5">
    <name type="scientific">Wuchereria bancrofti</name>
    <dbReference type="NCBI Taxonomy" id="6293"/>
    <lineage>
        <taxon>Eukaryota</taxon>
        <taxon>Metazoa</taxon>
        <taxon>Ecdysozoa</taxon>
        <taxon>Nematoda</taxon>
        <taxon>Chromadorea</taxon>
        <taxon>Rhabditida</taxon>
        <taxon>Spirurina</taxon>
        <taxon>Spiruromorpha</taxon>
        <taxon>Filarioidea</taxon>
        <taxon>Onchocercidae</taxon>
        <taxon>Wuchereria</taxon>
    </lineage>
</organism>
<evidence type="ECO:0000256" key="4">
    <source>
        <dbReference type="RuleBase" id="RU367022"/>
    </source>
</evidence>
<dbReference type="InterPro" id="IPR007274">
    <property type="entry name" value="Cop_transporter"/>
</dbReference>
<evidence type="ECO:0000256" key="2">
    <source>
        <dbReference type="ARBA" id="ARBA00022989"/>
    </source>
</evidence>
<keyword evidence="2 4" id="KW-1133">Transmembrane helix</keyword>
<feature type="transmembrane region" description="Helical" evidence="4">
    <location>
        <begin position="217"/>
        <end position="240"/>
    </location>
</feature>
<keyword evidence="4" id="KW-0813">Transport</keyword>
<accession>A0A1I8EKN7</accession>
<keyword evidence="4" id="KW-0186">Copper</keyword>
<sequence>MATSAIMSTALGSEHGTLNASPTNRSGFSRFDRLSSVKSFLDELTNDYKEPGNQGHSIEIMNKDEILGYSEQLDHHYIHGMNDELMKHGKGHNHHYDKHGGHTMKMWFHSGYHEIILFEFWQIESLYGLLLSCVLIFIMACFYEWIKWFRVYLQLSAARCPPSCNHAIDKGKQDEVKQDDEKRIDCNRLSVSAPLTITLSSDYHQVSRRTTKEEISATIRFLQAILYFVQLTLAYCLMLIAMTYNVWLTIAVIAGAAFGHWLFAILKCFNPQTDNLDTFATDACH</sequence>
<dbReference type="PANTHER" id="PTHR12483">
    <property type="entry name" value="SOLUTE CARRIER FAMILY 31 COPPER TRANSPORTERS"/>
    <property type="match status" value="1"/>
</dbReference>
<dbReference type="GO" id="GO:0016020">
    <property type="term" value="C:membrane"/>
    <property type="evidence" value="ECO:0007669"/>
    <property type="project" value="UniProtKB-SubCell"/>
</dbReference>
<keyword evidence="3 4" id="KW-0472">Membrane</keyword>
<evidence type="ECO:0000256" key="1">
    <source>
        <dbReference type="ARBA" id="ARBA00022692"/>
    </source>
</evidence>
<name>A0A1I8EKN7_WUCBA</name>
<dbReference type="PANTHER" id="PTHR12483:SF127">
    <property type="entry name" value="COPPER TRANSPORT PROTEIN"/>
    <property type="match status" value="1"/>
</dbReference>
<comment type="subcellular location">
    <subcellularLocation>
        <location evidence="4">Membrane</location>
        <topology evidence="4">Multi-pass membrane protein</topology>
    </subcellularLocation>
</comment>